<dbReference type="OrthoDB" id="73614at2759"/>
<comment type="similarity">
    <text evidence="7 8">Belongs to the SFT2 family.</text>
</comment>
<keyword evidence="3 8" id="KW-0812">Transmembrane</keyword>
<dbReference type="Proteomes" id="UP001153555">
    <property type="component" value="Unassembled WGS sequence"/>
</dbReference>
<dbReference type="AlphaFoldDB" id="A0A9N7NAP0"/>
<evidence type="ECO:0000313" key="9">
    <source>
        <dbReference type="EMBL" id="CAA0824675.1"/>
    </source>
</evidence>
<dbReference type="InterPro" id="IPR007305">
    <property type="entry name" value="Vesicle_transpt_Got1/SFT2"/>
</dbReference>
<sequence>MWRFFHDDDEQRDYLLEDSQSLCSLSPAQQRIYGFAALLLAGLVFMLLSLVVFAKPIKFALLFTFGNVLAVGSTALLIGTRQQLRMMFDADRVYATAVYVGSVIVALVCALLIHSKILTVVAIICEICALFWYSLSYIPFARRMLDWSCSEQRTSTFVLFHRGFVEFNKAPHGCFLEFIKNKLNIEVSKSQLHNKKRSTREERETNRMTYPNWSVGAFWCKQPFNERVAIVGSEPTGLAADHLNKNGFVKGLVVVRVNGRRMKVENFSSMKSKARMHYWN</sequence>
<accession>A0A9N7NAP0</accession>
<feature type="transmembrane region" description="Helical" evidence="8">
    <location>
        <begin position="59"/>
        <end position="80"/>
    </location>
</feature>
<dbReference type="PANTHER" id="PTHR23137">
    <property type="entry name" value="VESICLE TRANSPORT PROTEIN-RELATED"/>
    <property type="match status" value="1"/>
</dbReference>
<feature type="transmembrane region" description="Helical" evidence="8">
    <location>
        <begin position="92"/>
        <end position="113"/>
    </location>
</feature>
<comment type="caution">
    <text evidence="9">The sequence shown here is derived from an EMBL/GenBank/DDBJ whole genome shotgun (WGS) entry which is preliminary data.</text>
</comment>
<dbReference type="EMBL" id="CACSLK010024787">
    <property type="protein sequence ID" value="CAA0824675.1"/>
    <property type="molecule type" value="Genomic_DNA"/>
</dbReference>
<evidence type="ECO:0000256" key="6">
    <source>
        <dbReference type="ARBA" id="ARBA00023136"/>
    </source>
</evidence>
<evidence type="ECO:0000256" key="3">
    <source>
        <dbReference type="ARBA" id="ARBA00022692"/>
    </source>
</evidence>
<keyword evidence="10" id="KW-1185">Reference proteome</keyword>
<evidence type="ECO:0000256" key="5">
    <source>
        <dbReference type="ARBA" id="ARBA00022989"/>
    </source>
</evidence>
<evidence type="ECO:0000256" key="1">
    <source>
        <dbReference type="ARBA" id="ARBA00004141"/>
    </source>
</evidence>
<evidence type="ECO:0000256" key="4">
    <source>
        <dbReference type="ARBA" id="ARBA00022927"/>
    </source>
</evidence>
<dbReference type="PANTHER" id="PTHR23137:SF29">
    <property type="entry name" value="VESICLE TRANSPORT PROTEIN"/>
    <property type="match status" value="1"/>
</dbReference>
<name>A0A9N7NAP0_STRHE</name>
<dbReference type="GO" id="GO:0012505">
    <property type="term" value="C:endomembrane system"/>
    <property type="evidence" value="ECO:0007669"/>
    <property type="project" value="UniProtKB-ARBA"/>
</dbReference>
<evidence type="ECO:0000313" key="10">
    <source>
        <dbReference type="Proteomes" id="UP001153555"/>
    </source>
</evidence>
<dbReference type="Pfam" id="PF04178">
    <property type="entry name" value="Got1"/>
    <property type="match status" value="1"/>
</dbReference>
<organism evidence="9 10">
    <name type="scientific">Striga hermonthica</name>
    <name type="common">Purple witchweed</name>
    <name type="synonym">Buchnera hermonthica</name>
    <dbReference type="NCBI Taxonomy" id="68872"/>
    <lineage>
        <taxon>Eukaryota</taxon>
        <taxon>Viridiplantae</taxon>
        <taxon>Streptophyta</taxon>
        <taxon>Embryophyta</taxon>
        <taxon>Tracheophyta</taxon>
        <taxon>Spermatophyta</taxon>
        <taxon>Magnoliopsida</taxon>
        <taxon>eudicotyledons</taxon>
        <taxon>Gunneridae</taxon>
        <taxon>Pentapetalae</taxon>
        <taxon>asterids</taxon>
        <taxon>lamiids</taxon>
        <taxon>Lamiales</taxon>
        <taxon>Orobanchaceae</taxon>
        <taxon>Buchnereae</taxon>
        <taxon>Striga</taxon>
    </lineage>
</organism>
<keyword evidence="6 8" id="KW-0472">Membrane</keyword>
<feature type="transmembrane region" description="Helical" evidence="8">
    <location>
        <begin position="32"/>
        <end position="53"/>
    </location>
</feature>
<comment type="subcellular location">
    <subcellularLocation>
        <location evidence="1 8">Membrane</location>
        <topology evidence="1 8">Multi-pass membrane protein</topology>
    </subcellularLocation>
</comment>
<evidence type="ECO:0000256" key="8">
    <source>
        <dbReference type="RuleBase" id="RU363111"/>
    </source>
</evidence>
<gene>
    <name evidence="9" type="ORF">SHERM_21580</name>
</gene>
<dbReference type="GO" id="GO:0005737">
    <property type="term" value="C:cytoplasm"/>
    <property type="evidence" value="ECO:0007669"/>
    <property type="project" value="UniProtKB-ARBA"/>
</dbReference>
<keyword evidence="4 8" id="KW-0653">Protein transport</keyword>
<proteinExistence type="inferred from homology"/>
<comment type="function">
    <text evidence="8">May be involved in fusion of retrograde transport vesicles derived from an endocytic compartment with the Golgi complex.</text>
</comment>
<protein>
    <recommendedName>
        <fullName evidence="8">Vesicle transport protein</fullName>
    </recommendedName>
</protein>
<evidence type="ECO:0000256" key="2">
    <source>
        <dbReference type="ARBA" id="ARBA00022448"/>
    </source>
</evidence>
<keyword evidence="5 8" id="KW-1133">Transmembrane helix</keyword>
<dbReference type="GO" id="GO:0016020">
    <property type="term" value="C:membrane"/>
    <property type="evidence" value="ECO:0007669"/>
    <property type="project" value="UniProtKB-SubCell"/>
</dbReference>
<reference evidence="9" key="1">
    <citation type="submission" date="2019-12" db="EMBL/GenBank/DDBJ databases">
        <authorList>
            <person name="Scholes J."/>
        </authorList>
    </citation>
    <scope>NUCLEOTIDE SEQUENCE</scope>
</reference>
<dbReference type="GO" id="GO:0016192">
    <property type="term" value="P:vesicle-mediated transport"/>
    <property type="evidence" value="ECO:0007669"/>
    <property type="project" value="InterPro"/>
</dbReference>
<feature type="transmembrane region" description="Helical" evidence="8">
    <location>
        <begin position="119"/>
        <end position="138"/>
    </location>
</feature>
<dbReference type="GO" id="GO:0015031">
    <property type="term" value="P:protein transport"/>
    <property type="evidence" value="ECO:0007669"/>
    <property type="project" value="UniProtKB-KW"/>
</dbReference>
<keyword evidence="2 8" id="KW-0813">Transport</keyword>
<dbReference type="InterPro" id="IPR011691">
    <property type="entry name" value="Vesicle_transpt_SFT2"/>
</dbReference>
<evidence type="ECO:0000256" key="7">
    <source>
        <dbReference type="ARBA" id="ARBA00025800"/>
    </source>
</evidence>